<dbReference type="AlphaFoldDB" id="A0A8J7GE84"/>
<dbReference type="RefSeq" id="WP_197003251.1">
    <property type="nucleotide sequence ID" value="NZ_BONS01000039.1"/>
</dbReference>
<evidence type="ECO:0000256" key="1">
    <source>
        <dbReference type="SAM" id="SignalP"/>
    </source>
</evidence>
<feature type="signal peptide" evidence="1">
    <location>
        <begin position="1"/>
        <end position="21"/>
    </location>
</feature>
<evidence type="ECO:0008006" key="4">
    <source>
        <dbReference type="Google" id="ProtNLM"/>
    </source>
</evidence>
<keyword evidence="3" id="KW-1185">Reference proteome</keyword>
<proteinExistence type="predicted"/>
<dbReference type="InterPro" id="IPR006311">
    <property type="entry name" value="TAT_signal"/>
</dbReference>
<dbReference type="Proteomes" id="UP000622552">
    <property type="component" value="Unassembled WGS sequence"/>
</dbReference>
<evidence type="ECO:0000313" key="3">
    <source>
        <dbReference type="Proteomes" id="UP000622552"/>
    </source>
</evidence>
<accession>A0A8J7GE84</accession>
<organism evidence="2 3">
    <name type="scientific">Longispora fulva</name>
    <dbReference type="NCBI Taxonomy" id="619741"/>
    <lineage>
        <taxon>Bacteria</taxon>
        <taxon>Bacillati</taxon>
        <taxon>Actinomycetota</taxon>
        <taxon>Actinomycetes</taxon>
        <taxon>Micromonosporales</taxon>
        <taxon>Micromonosporaceae</taxon>
        <taxon>Longispora</taxon>
    </lineage>
</organism>
<comment type="caution">
    <text evidence="2">The sequence shown here is derived from an EMBL/GenBank/DDBJ whole genome shotgun (WGS) entry which is preliminary data.</text>
</comment>
<gene>
    <name evidence="2" type="ORF">IW245_002444</name>
</gene>
<dbReference type="PROSITE" id="PS51257">
    <property type="entry name" value="PROKAR_LIPOPROTEIN"/>
    <property type="match status" value="1"/>
</dbReference>
<evidence type="ECO:0000313" key="2">
    <source>
        <dbReference type="EMBL" id="MBG6136250.1"/>
    </source>
</evidence>
<reference evidence="2" key="1">
    <citation type="submission" date="2020-11" db="EMBL/GenBank/DDBJ databases">
        <title>Sequencing the genomes of 1000 actinobacteria strains.</title>
        <authorList>
            <person name="Klenk H.-P."/>
        </authorList>
    </citation>
    <scope>NUCLEOTIDE SEQUENCE</scope>
    <source>
        <strain evidence="2">DSM 45356</strain>
    </source>
</reference>
<keyword evidence="1" id="KW-0732">Signal</keyword>
<feature type="chain" id="PRO_5038755908" description="Lipoprotein" evidence="1">
    <location>
        <begin position="22"/>
        <end position="183"/>
    </location>
</feature>
<protein>
    <recommendedName>
        <fullName evidence="4">Lipoprotein</fullName>
    </recommendedName>
</protein>
<sequence length="183" mass="19113">MSVTRRSVLGLVALGVLVAVAGCSTRSGDAGGAGDIPDNQAFVDYRPASGVFVVRVPEGWARTDTATEVLFADKLNSIRIEESTRAAAPDLASGRADLQALAGSRGFTPGDVSMVTGNAGEALLVTYRADASADPVTGKVVNDDVSRYQFFHAGHLVTVTLAGPHGADNVDPWRTVTDSLRWL</sequence>
<name>A0A8J7GE84_9ACTN</name>
<dbReference type="PROSITE" id="PS51318">
    <property type="entry name" value="TAT"/>
    <property type="match status" value="1"/>
</dbReference>
<dbReference type="EMBL" id="JADOUF010000001">
    <property type="protein sequence ID" value="MBG6136250.1"/>
    <property type="molecule type" value="Genomic_DNA"/>
</dbReference>